<evidence type="ECO:0000256" key="4">
    <source>
        <dbReference type="ARBA" id="ARBA00023242"/>
    </source>
</evidence>
<dbReference type="GO" id="GO:0003723">
    <property type="term" value="F:RNA binding"/>
    <property type="evidence" value="ECO:0007669"/>
    <property type="project" value="TreeGrafter"/>
</dbReference>
<dbReference type="PANTHER" id="PTHR12202:SF0">
    <property type="entry name" value="ESF1 HOMOLOG"/>
    <property type="match status" value="1"/>
</dbReference>
<feature type="compositionally biased region" description="Basic and acidic residues" evidence="5">
    <location>
        <begin position="27"/>
        <end position="40"/>
    </location>
</feature>
<evidence type="ECO:0000256" key="5">
    <source>
        <dbReference type="SAM" id="MobiDB-lite"/>
    </source>
</evidence>
<feature type="compositionally biased region" description="Basic and acidic residues" evidence="5">
    <location>
        <begin position="600"/>
        <end position="610"/>
    </location>
</feature>
<feature type="region of interest" description="Disordered" evidence="5">
    <location>
        <begin position="1"/>
        <end position="177"/>
    </location>
</feature>
<name>A0AAD8WTF5_LOLMU</name>
<evidence type="ECO:0008006" key="10">
    <source>
        <dbReference type="Google" id="ProtNLM"/>
    </source>
</evidence>
<feature type="compositionally biased region" description="Basic and acidic residues" evidence="5">
    <location>
        <begin position="133"/>
        <end position="148"/>
    </location>
</feature>
<comment type="similarity">
    <text evidence="2">Belongs to the ESF1 family.</text>
</comment>
<feature type="domain" description="ESF1 RRM" evidence="7">
    <location>
        <begin position="199"/>
        <end position="364"/>
    </location>
</feature>
<evidence type="ECO:0000313" key="8">
    <source>
        <dbReference type="EMBL" id="KAK1679995.1"/>
    </source>
</evidence>
<evidence type="ECO:0000256" key="1">
    <source>
        <dbReference type="ARBA" id="ARBA00004604"/>
    </source>
</evidence>
<dbReference type="GO" id="GO:0005730">
    <property type="term" value="C:nucleolus"/>
    <property type="evidence" value="ECO:0007669"/>
    <property type="project" value="UniProtKB-SubCell"/>
</dbReference>
<feature type="compositionally biased region" description="Basic residues" evidence="5">
    <location>
        <begin position="590"/>
        <end position="599"/>
    </location>
</feature>
<feature type="compositionally biased region" description="Basic and acidic residues" evidence="5">
    <location>
        <begin position="49"/>
        <end position="75"/>
    </location>
</feature>
<feature type="domain" description="NUC153" evidence="6">
    <location>
        <begin position="617"/>
        <end position="640"/>
    </location>
</feature>
<evidence type="ECO:0000259" key="6">
    <source>
        <dbReference type="Pfam" id="PF08159"/>
    </source>
</evidence>
<accession>A0AAD8WTF5</accession>
<gene>
    <name evidence="8" type="ORF">QYE76_040843</name>
</gene>
<feature type="compositionally biased region" description="Acidic residues" evidence="5">
    <location>
        <begin position="422"/>
        <end position="431"/>
    </location>
</feature>
<comment type="subcellular location">
    <subcellularLocation>
        <location evidence="1">Nucleus</location>
        <location evidence="1">Nucleolus</location>
    </subcellularLocation>
</comment>
<dbReference type="AlphaFoldDB" id="A0AAD8WTF5"/>
<keyword evidence="4" id="KW-0539">Nucleus</keyword>
<evidence type="ECO:0000313" key="9">
    <source>
        <dbReference type="Proteomes" id="UP001231189"/>
    </source>
</evidence>
<dbReference type="GO" id="GO:0006364">
    <property type="term" value="P:rRNA processing"/>
    <property type="evidence" value="ECO:0007669"/>
    <property type="project" value="InterPro"/>
</dbReference>
<evidence type="ECO:0000256" key="2">
    <source>
        <dbReference type="ARBA" id="ARBA00009087"/>
    </source>
</evidence>
<feature type="compositionally biased region" description="Basic and acidic residues" evidence="5">
    <location>
        <begin position="444"/>
        <end position="457"/>
    </location>
</feature>
<reference evidence="8" key="1">
    <citation type="submission" date="2023-07" db="EMBL/GenBank/DDBJ databases">
        <title>A chromosome-level genome assembly of Lolium multiflorum.</title>
        <authorList>
            <person name="Chen Y."/>
            <person name="Copetti D."/>
            <person name="Kolliker R."/>
            <person name="Studer B."/>
        </authorList>
    </citation>
    <scope>NUCLEOTIDE SEQUENCE</scope>
    <source>
        <strain evidence="8">02402/16</strain>
        <tissue evidence="8">Leaf</tissue>
    </source>
</reference>
<feature type="compositionally biased region" description="Acidic residues" evidence="5">
    <location>
        <begin position="273"/>
        <end position="297"/>
    </location>
</feature>
<sequence length="673" mass="76793">MRPPLPAAMAPANSANLDAAKKGKKSNSKDERKHSNDKNKKATGAGASEVKRGDGKMKRAMEDERFAPARTDPRFRPMRRKDAKVALDSRFNSMRTDPMFASSEAPVDKRGRRRKKGARENPLLHCYLNQEEGIGKEEENKENRKLIREEEEDEQDEEQSSSSDDEEDVGEDEQNSLGNDISHYLMARHDDTPMIDKETHRLAVANMDWNHIKAVDLYMIMKSCIPKGGRVLSVSIYPTEFGLKCMNIETTQGPSALVGADGDDVCGEYNNNDNDDDGGNNDDDGGGEEDSDLDSESENSKIRTYELNRLRYYHAVVVCDSSATADHLYTTLDGTELMKTANVFDLRFIPDSMEFKHPARDVATEEPLNYKQPDFETPALQHRKVKLTWDDNEPDRKILGRKFKEDQLDGIHVYLAGSDSASDSDVDDSGDESLPNGVTKRKLTNKERLARLQPGDKSDEEQTDDQDMEITFNTELEDLSKRVLERKSTETKTVWEMHQEKMKEKRKARKRLSKDDDDYSEDSADEKDDFFDDEKSDEEAKPIKKQKLKARGKGNDKLPEKHFEREATREELELLVAADQDAANVAKGYNMKRKSKNGKRGKDSVTDKLPEIDLSKDPRFEDMFTSHLYALDPTNPQYKRDRIFIIKGDNENTPEFTNQQKQKAEDRRLMLAF</sequence>
<feature type="compositionally biased region" description="Acidic residues" evidence="5">
    <location>
        <begin position="458"/>
        <end position="467"/>
    </location>
</feature>
<dbReference type="InterPro" id="IPR039754">
    <property type="entry name" value="Esf1"/>
</dbReference>
<keyword evidence="9" id="KW-1185">Reference proteome</keyword>
<evidence type="ECO:0000259" key="7">
    <source>
        <dbReference type="Pfam" id="PF25121"/>
    </source>
</evidence>
<feature type="region of interest" description="Disordered" evidence="5">
    <location>
        <begin position="490"/>
        <end position="564"/>
    </location>
</feature>
<feature type="compositionally biased region" description="Basic and acidic residues" evidence="5">
    <location>
        <begin position="490"/>
        <end position="503"/>
    </location>
</feature>
<dbReference type="InterPro" id="IPR012580">
    <property type="entry name" value="NUC153"/>
</dbReference>
<dbReference type="Proteomes" id="UP001231189">
    <property type="component" value="Unassembled WGS sequence"/>
</dbReference>
<keyword evidence="3" id="KW-0175">Coiled coil</keyword>
<evidence type="ECO:0000256" key="3">
    <source>
        <dbReference type="ARBA" id="ARBA00023054"/>
    </source>
</evidence>
<proteinExistence type="inferred from homology"/>
<dbReference type="Pfam" id="PF25121">
    <property type="entry name" value="RRM_ESF1"/>
    <property type="match status" value="1"/>
</dbReference>
<comment type="caution">
    <text evidence="8">The sequence shown here is derived from an EMBL/GenBank/DDBJ whole genome shotgun (WGS) entry which is preliminary data.</text>
</comment>
<feature type="compositionally biased region" description="Acidic residues" evidence="5">
    <location>
        <begin position="149"/>
        <end position="174"/>
    </location>
</feature>
<feature type="region of interest" description="Disordered" evidence="5">
    <location>
        <begin position="587"/>
        <end position="610"/>
    </location>
</feature>
<dbReference type="PANTHER" id="PTHR12202">
    <property type="entry name" value="ESF1 HOMOLOG"/>
    <property type="match status" value="1"/>
</dbReference>
<feature type="compositionally biased region" description="Acidic residues" evidence="5">
    <location>
        <begin position="515"/>
        <end position="537"/>
    </location>
</feature>
<feature type="compositionally biased region" description="Basic and acidic residues" evidence="5">
    <location>
        <begin position="553"/>
        <end position="564"/>
    </location>
</feature>
<protein>
    <recommendedName>
        <fullName evidence="10">NUC153 domain-containing protein</fullName>
    </recommendedName>
</protein>
<feature type="region of interest" description="Disordered" evidence="5">
    <location>
        <begin position="418"/>
        <end position="467"/>
    </location>
</feature>
<dbReference type="InterPro" id="IPR056750">
    <property type="entry name" value="RRM_ESF1"/>
</dbReference>
<organism evidence="8 9">
    <name type="scientific">Lolium multiflorum</name>
    <name type="common">Italian ryegrass</name>
    <name type="synonym">Lolium perenne subsp. multiflorum</name>
    <dbReference type="NCBI Taxonomy" id="4521"/>
    <lineage>
        <taxon>Eukaryota</taxon>
        <taxon>Viridiplantae</taxon>
        <taxon>Streptophyta</taxon>
        <taxon>Embryophyta</taxon>
        <taxon>Tracheophyta</taxon>
        <taxon>Spermatophyta</taxon>
        <taxon>Magnoliopsida</taxon>
        <taxon>Liliopsida</taxon>
        <taxon>Poales</taxon>
        <taxon>Poaceae</taxon>
        <taxon>BOP clade</taxon>
        <taxon>Pooideae</taxon>
        <taxon>Poodae</taxon>
        <taxon>Poeae</taxon>
        <taxon>Poeae Chloroplast Group 2 (Poeae type)</taxon>
        <taxon>Loliodinae</taxon>
        <taxon>Loliinae</taxon>
        <taxon>Lolium</taxon>
    </lineage>
</organism>
<feature type="region of interest" description="Disordered" evidence="5">
    <location>
        <begin position="259"/>
        <end position="299"/>
    </location>
</feature>
<feature type="compositionally biased region" description="Low complexity" evidence="5">
    <location>
        <begin position="7"/>
        <end position="18"/>
    </location>
</feature>
<feature type="compositionally biased region" description="Basic residues" evidence="5">
    <location>
        <begin position="543"/>
        <end position="552"/>
    </location>
</feature>
<dbReference type="EMBL" id="JAUUTY010000002">
    <property type="protein sequence ID" value="KAK1679995.1"/>
    <property type="molecule type" value="Genomic_DNA"/>
</dbReference>
<dbReference type="Pfam" id="PF08159">
    <property type="entry name" value="NUC153"/>
    <property type="match status" value="1"/>
</dbReference>